<protein>
    <recommendedName>
        <fullName evidence="3">DUF748 domain-containing protein</fullName>
    </recommendedName>
</protein>
<sequence length="523" mass="60432">MKKSTKRFLIVVLACVAIVILFFVVCDCILNSKLENYLKNSLPKTVQVDYKGLLVSTRKGEITLTNASVVKKGENTDITYLQLSVDTLLIEDVSYWDYFFNDKISIDNVFVKHPKVIYKYNDQADFKASSMAKSSTFDLDVDVEHFSIKQGNAQVFEVETDSLLFKVDNVALQLEQINLSEKTLQNKMPITFKSHQLSFDTLFYQLNQFDDLEIESSKLYDKKITFQGLKLYTKYPKQQFSELLDKERDHFDIKFEAINIDDYDFGFHQGSTFYFKAQTTNFEIPKVSIYRDKLVEDDLTIKPLYSEMLRDLNFNLMLKEVFVNNASIEYYERTKVENHGGKISFSDFNATLKNVGNTYDTTKKTQIDVTSMFMKNAPMKANWVFDVNDASDAFTFNAAIDNLSANAINVFSEPNLKVRFQGDMLKTLFTVRGNKHTSRVDLKTKYKNFDIIALRKDGKRKNKLLSDVLNIFVSKNSDDATNQFRLGYKENVERDKTKSVFNFLWLNVRAGLLDAMTNGVKEQ</sequence>
<comment type="caution">
    <text evidence="1">The sequence shown here is derived from an EMBL/GenBank/DDBJ whole genome shotgun (WGS) entry which is preliminary data.</text>
</comment>
<keyword evidence="2" id="KW-1185">Reference proteome</keyword>
<organism evidence="1 2">
    <name type="scientific">Corallibacter vietnamensis</name>
    <dbReference type="NCBI Taxonomy" id="904130"/>
    <lineage>
        <taxon>Bacteria</taxon>
        <taxon>Pseudomonadati</taxon>
        <taxon>Bacteroidota</taxon>
        <taxon>Flavobacteriia</taxon>
        <taxon>Flavobacteriales</taxon>
        <taxon>Flavobacteriaceae</taxon>
        <taxon>Corallibacter</taxon>
    </lineage>
</organism>
<evidence type="ECO:0000313" key="1">
    <source>
        <dbReference type="EMBL" id="GAA3790574.1"/>
    </source>
</evidence>
<evidence type="ECO:0000313" key="2">
    <source>
        <dbReference type="Proteomes" id="UP001501456"/>
    </source>
</evidence>
<dbReference type="EMBL" id="BAABBI010000004">
    <property type="protein sequence ID" value="GAA3790574.1"/>
    <property type="molecule type" value="Genomic_DNA"/>
</dbReference>
<gene>
    <name evidence="1" type="ORF">GCM10022271_23660</name>
</gene>
<accession>A0ABP7HEW8</accession>
<dbReference type="RefSeq" id="WP_344730814.1">
    <property type="nucleotide sequence ID" value="NZ_BAABBI010000004.1"/>
</dbReference>
<reference evidence="2" key="1">
    <citation type="journal article" date="2019" name="Int. J. Syst. Evol. Microbiol.">
        <title>The Global Catalogue of Microorganisms (GCM) 10K type strain sequencing project: providing services to taxonomists for standard genome sequencing and annotation.</title>
        <authorList>
            <consortium name="The Broad Institute Genomics Platform"/>
            <consortium name="The Broad Institute Genome Sequencing Center for Infectious Disease"/>
            <person name="Wu L."/>
            <person name="Ma J."/>
        </authorList>
    </citation>
    <scope>NUCLEOTIDE SEQUENCE [LARGE SCALE GENOMIC DNA]</scope>
    <source>
        <strain evidence="2">JCM 17525</strain>
    </source>
</reference>
<dbReference type="Proteomes" id="UP001501456">
    <property type="component" value="Unassembled WGS sequence"/>
</dbReference>
<name>A0ABP7HEW8_9FLAO</name>
<proteinExistence type="predicted"/>
<evidence type="ECO:0008006" key="3">
    <source>
        <dbReference type="Google" id="ProtNLM"/>
    </source>
</evidence>